<evidence type="ECO:0000259" key="4">
    <source>
        <dbReference type="PROSITE" id="PS50956"/>
    </source>
</evidence>
<dbReference type="SMART" id="SM00344">
    <property type="entry name" value="HTH_ASNC"/>
    <property type="match status" value="1"/>
</dbReference>
<dbReference type="GO" id="GO:0043200">
    <property type="term" value="P:response to amino acid"/>
    <property type="evidence" value="ECO:0007669"/>
    <property type="project" value="TreeGrafter"/>
</dbReference>
<proteinExistence type="predicted"/>
<dbReference type="Proteomes" id="UP000192721">
    <property type="component" value="Unassembled WGS sequence"/>
</dbReference>
<name>A0A1W0CLF6_9NEIS</name>
<dbReference type="GO" id="GO:0043565">
    <property type="term" value="F:sequence-specific DNA binding"/>
    <property type="evidence" value="ECO:0007669"/>
    <property type="project" value="InterPro"/>
</dbReference>
<dbReference type="InterPro" id="IPR036390">
    <property type="entry name" value="WH_DNA-bd_sf"/>
</dbReference>
<dbReference type="InterPro" id="IPR011008">
    <property type="entry name" value="Dimeric_a/b-barrel"/>
</dbReference>
<protein>
    <recommendedName>
        <fullName evidence="4">HTH asnC-type domain-containing protein</fullName>
    </recommendedName>
</protein>
<dbReference type="GO" id="GO:0005829">
    <property type="term" value="C:cytosol"/>
    <property type="evidence" value="ECO:0007669"/>
    <property type="project" value="TreeGrafter"/>
</dbReference>
<evidence type="ECO:0000313" key="5">
    <source>
        <dbReference type="EMBL" id="OQS35432.1"/>
    </source>
</evidence>
<dbReference type="PROSITE" id="PS50956">
    <property type="entry name" value="HTH_ASNC_2"/>
    <property type="match status" value="1"/>
</dbReference>
<comment type="caution">
    <text evidence="5">The sequence shown here is derived from an EMBL/GenBank/DDBJ whole genome shotgun (WGS) entry which is preliminary data.</text>
</comment>
<dbReference type="InterPro" id="IPR000485">
    <property type="entry name" value="AsnC-type_HTH_dom"/>
</dbReference>
<dbReference type="InterPro" id="IPR036388">
    <property type="entry name" value="WH-like_DNA-bd_sf"/>
</dbReference>
<evidence type="ECO:0000313" key="6">
    <source>
        <dbReference type="Proteomes" id="UP000192721"/>
    </source>
</evidence>
<evidence type="ECO:0000256" key="2">
    <source>
        <dbReference type="ARBA" id="ARBA00023125"/>
    </source>
</evidence>
<dbReference type="Gene3D" id="3.30.70.920">
    <property type="match status" value="1"/>
</dbReference>
<dbReference type="PRINTS" id="PR00033">
    <property type="entry name" value="HTHASNC"/>
</dbReference>
<dbReference type="Pfam" id="PF13404">
    <property type="entry name" value="HTH_AsnC-type"/>
    <property type="match status" value="1"/>
</dbReference>
<gene>
    <name evidence="5" type="ORF">B0T45_17380</name>
</gene>
<dbReference type="Gene3D" id="1.10.10.10">
    <property type="entry name" value="Winged helix-like DNA-binding domain superfamily/Winged helix DNA-binding domain"/>
    <property type="match status" value="1"/>
</dbReference>
<dbReference type="InterPro" id="IPR019888">
    <property type="entry name" value="Tscrpt_reg_AsnC-like"/>
</dbReference>
<reference evidence="5 6" key="1">
    <citation type="submission" date="2017-02" db="EMBL/GenBank/DDBJ databases">
        <title>Chromobacterium haemolyticum H5244.</title>
        <authorList>
            <person name="Gulvik C.A."/>
        </authorList>
    </citation>
    <scope>NUCLEOTIDE SEQUENCE [LARGE SCALE GENOMIC DNA]</scope>
    <source>
        <strain evidence="5 6">H5244</strain>
    </source>
</reference>
<dbReference type="AlphaFoldDB" id="A0A1W0CLF6"/>
<dbReference type="Pfam" id="PF22482">
    <property type="entry name" value="AsnC_trans_reg_3"/>
    <property type="match status" value="1"/>
</dbReference>
<dbReference type="SUPFAM" id="SSF46785">
    <property type="entry name" value="Winged helix' DNA-binding domain"/>
    <property type="match status" value="1"/>
</dbReference>
<dbReference type="PANTHER" id="PTHR30154">
    <property type="entry name" value="LEUCINE-RESPONSIVE REGULATORY PROTEIN"/>
    <property type="match status" value="1"/>
</dbReference>
<dbReference type="InterPro" id="IPR054609">
    <property type="entry name" value="PF0864-like_C"/>
</dbReference>
<evidence type="ECO:0000256" key="3">
    <source>
        <dbReference type="ARBA" id="ARBA00023163"/>
    </source>
</evidence>
<organism evidence="5 6">
    <name type="scientific">Chromobacterium haemolyticum</name>
    <dbReference type="NCBI Taxonomy" id="394935"/>
    <lineage>
        <taxon>Bacteria</taxon>
        <taxon>Pseudomonadati</taxon>
        <taxon>Pseudomonadota</taxon>
        <taxon>Betaproteobacteria</taxon>
        <taxon>Neisseriales</taxon>
        <taxon>Chromobacteriaceae</taxon>
        <taxon>Chromobacterium</taxon>
    </lineage>
</organism>
<accession>A0A1W0CLF6</accession>
<dbReference type="PANTHER" id="PTHR30154:SF34">
    <property type="entry name" value="TRANSCRIPTIONAL REGULATOR AZLB"/>
    <property type="match status" value="1"/>
</dbReference>
<evidence type="ECO:0000256" key="1">
    <source>
        <dbReference type="ARBA" id="ARBA00023015"/>
    </source>
</evidence>
<sequence length="177" mass="19015">MPAPDNQKETEVADEYKLDELDLAIVEALGDNGRLSPSEIATRIGDISERTVRSRLAAMIENKLIYVGAMPDPSAVGASVLADVTIDVEPGKVSEVANRLVDFECINYVAITSGGQAIAMAMSAATNLELLEFVDTVIGKIPGVRATNVVILLSILKTFGWKTKSAEKLRAKLQNQQ</sequence>
<keyword evidence="3" id="KW-0804">Transcription</keyword>
<keyword evidence="2" id="KW-0238">DNA-binding</keyword>
<keyword evidence="1" id="KW-0805">Transcription regulation</keyword>
<dbReference type="SUPFAM" id="SSF54909">
    <property type="entry name" value="Dimeric alpha+beta barrel"/>
    <property type="match status" value="1"/>
</dbReference>
<dbReference type="EMBL" id="MUKV01000027">
    <property type="protein sequence ID" value="OQS35432.1"/>
    <property type="molecule type" value="Genomic_DNA"/>
</dbReference>
<feature type="domain" description="HTH asnC-type" evidence="4">
    <location>
        <begin position="18"/>
        <end position="79"/>
    </location>
</feature>